<dbReference type="InterPro" id="IPR003000">
    <property type="entry name" value="Sirtuin"/>
</dbReference>
<dbReference type="CDD" id="cd01407">
    <property type="entry name" value="SIR2-fam"/>
    <property type="match status" value="1"/>
</dbReference>
<dbReference type="InterPro" id="IPR050134">
    <property type="entry name" value="NAD-dep_sirtuin_deacylases"/>
</dbReference>
<keyword evidence="2" id="KW-0808">Transferase</keyword>
<keyword evidence="3" id="KW-0520">NAD</keyword>
<evidence type="ECO:0000313" key="6">
    <source>
        <dbReference type="EMBL" id="QIS05626.1"/>
    </source>
</evidence>
<proteinExistence type="predicted"/>
<evidence type="ECO:0000256" key="1">
    <source>
        <dbReference type="ARBA" id="ARBA00012928"/>
    </source>
</evidence>
<dbReference type="InterPro" id="IPR026590">
    <property type="entry name" value="Ssirtuin_cat_dom"/>
</dbReference>
<dbReference type="Pfam" id="PF02146">
    <property type="entry name" value="SIR2"/>
    <property type="match status" value="1"/>
</dbReference>
<dbReference type="EMBL" id="CP046171">
    <property type="protein sequence ID" value="QIS05626.1"/>
    <property type="molecule type" value="Genomic_DNA"/>
</dbReference>
<dbReference type="GO" id="GO:0017136">
    <property type="term" value="F:histone deacetylase activity, NAD-dependent"/>
    <property type="evidence" value="ECO:0007669"/>
    <property type="project" value="TreeGrafter"/>
</dbReference>
<feature type="binding site" evidence="4">
    <location>
        <position position="150"/>
    </location>
    <ligand>
        <name>Zn(2+)</name>
        <dbReference type="ChEBI" id="CHEBI:29105"/>
    </ligand>
</feature>
<feature type="binding site" evidence="4">
    <location>
        <position position="128"/>
    </location>
    <ligand>
        <name>Zn(2+)</name>
        <dbReference type="ChEBI" id="CHEBI:29105"/>
    </ligand>
</feature>
<feature type="binding site" evidence="4">
    <location>
        <position position="125"/>
    </location>
    <ligand>
        <name>Zn(2+)</name>
        <dbReference type="ChEBI" id="CHEBI:29105"/>
    </ligand>
</feature>
<keyword evidence="4" id="KW-0862">Zinc</keyword>
<dbReference type="PROSITE" id="PS50305">
    <property type="entry name" value="SIRTUIN"/>
    <property type="match status" value="1"/>
</dbReference>
<gene>
    <name evidence="6" type="ORF">F5X71_27910</name>
</gene>
<feature type="active site" description="Proton acceptor" evidence="4">
    <location>
        <position position="117"/>
    </location>
</feature>
<dbReference type="GO" id="GO:0046872">
    <property type="term" value="F:metal ion binding"/>
    <property type="evidence" value="ECO:0007669"/>
    <property type="project" value="UniProtKB-KW"/>
</dbReference>
<dbReference type="Gene3D" id="3.40.50.1220">
    <property type="entry name" value="TPP-binding domain"/>
    <property type="match status" value="1"/>
</dbReference>
<dbReference type="EC" id="2.3.1.286" evidence="1"/>
<evidence type="ECO:0000259" key="5">
    <source>
        <dbReference type="PROSITE" id="PS50305"/>
    </source>
</evidence>
<organism evidence="6 7">
    <name type="scientific">Nocardia brasiliensis</name>
    <dbReference type="NCBI Taxonomy" id="37326"/>
    <lineage>
        <taxon>Bacteria</taxon>
        <taxon>Bacillati</taxon>
        <taxon>Actinomycetota</taxon>
        <taxon>Actinomycetes</taxon>
        <taxon>Mycobacteriales</taxon>
        <taxon>Nocardiaceae</taxon>
        <taxon>Nocardia</taxon>
    </lineage>
</organism>
<feature type="domain" description="Deacetylase sirtuin-type" evidence="5">
    <location>
        <begin position="1"/>
        <end position="249"/>
    </location>
</feature>
<sequence>MTSEWRSRQGRIGVLTGAGISTDSGIPDFRGPRGVWTEDPIAELLSTYDSYLADPELRRRSWLARRDNPAWQAEPNAAHKALADLARAGRAVTVITQNIDRLHQRGGSAPDRVVEIHGNMFEVVCVECEYRATMAETLDRVAAGEPDPPCPACGGVLKAAIIMFGQQLDPRAMTKAALAAQTSDIFLAIGTSLQVEPAASLCAVAVRAGADLIIVNAEPTPYDPLATEVIREPIGTAIPRLVAEIISAAGGLG</sequence>
<keyword evidence="4" id="KW-0479">Metal-binding</keyword>
<dbReference type="AlphaFoldDB" id="A0A6G9XXJ9"/>
<dbReference type="GO" id="GO:0070403">
    <property type="term" value="F:NAD+ binding"/>
    <property type="evidence" value="ECO:0007669"/>
    <property type="project" value="InterPro"/>
</dbReference>
<dbReference type="Gene3D" id="3.30.1600.10">
    <property type="entry name" value="SIR2/SIRT2 'Small Domain"/>
    <property type="match status" value="1"/>
</dbReference>
<feature type="binding site" evidence="4">
    <location>
        <position position="153"/>
    </location>
    <ligand>
        <name>Zn(2+)</name>
        <dbReference type="ChEBI" id="CHEBI:29105"/>
    </ligand>
</feature>
<dbReference type="InterPro" id="IPR029035">
    <property type="entry name" value="DHS-like_NAD/FAD-binding_dom"/>
</dbReference>
<evidence type="ECO:0000313" key="7">
    <source>
        <dbReference type="Proteomes" id="UP000501705"/>
    </source>
</evidence>
<accession>A0A6G9XXJ9</accession>
<evidence type="ECO:0000256" key="3">
    <source>
        <dbReference type="ARBA" id="ARBA00023027"/>
    </source>
</evidence>
<dbReference type="SUPFAM" id="SSF52467">
    <property type="entry name" value="DHS-like NAD/FAD-binding domain"/>
    <property type="match status" value="1"/>
</dbReference>
<reference evidence="6 7" key="1">
    <citation type="journal article" date="2019" name="ACS Chem. Biol.">
        <title>Identification and Mobilization of a Cryptic Antibiotic Biosynthesis Gene Locus from a Human-Pathogenic Nocardia Isolate.</title>
        <authorList>
            <person name="Herisse M."/>
            <person name="Ishida K."/>
            <person name="Porter J.L."/>
            <person name="Howden B."/>
            <person name="Hertweck C."/>
            <person name="Stinear T.P."/>
            <person name="Pidot S.J."/>
        </authorList>
    </citation>
    <scope>NUCLEOTIDE SEQUENCE [LARGE SCALE GENOMIC DNA]</scope>
    <source>
        <strain evidence="6 7">AUSMDU00024985</strain>
    </source>
</reference>
<evidence type="ECO:0000256" key="4">
    <source>
        <dbReference type="PROSITE-ProRule" id="PRU00236"/>
    </source>
</evidence>
<dbReference type="Proteomes" id="UP000501705">
    <property type="component" value="Chromosome"/>
</dbReference>
<evidence type="ECO:0000256" key="2">
    <source>
        <dbReference type="ARBA" id="ARBA00022679"/>
    </source>
</evidence>
<name>A0A6G9XXJ9_NOCBR</name>
<dbReference type="PANTHER" id="PTHR11085">
    <property type="entry name" value="NAD-DEPENDENT PROTEIN DEACYLASE SIRTUIN-5, MITOCHONDRIAL-RELATED"/>
    <property type="match status" value="1"/>
</dbReference>
<dbReference type="PANTHER" id="PTHR11085:SF4">
    <property type="entry name" value="NAD-DEPENDENT PROTEIN DEACYLASE"/>
    <property type="match status" value="1"/>
</dbReference>
<protein>
    <recommendedName>
        <fullName evidence="1">protein acetyllysine N-acetyltransferase</fullName>
        <ecNumber evidence="1">2.3.1.286</ecNumber>
    </recommendedName>
</protein>
<dbReference type="InterPro" id="IPR026591">
    <property type="entry name" value="Sirtuin_cat_small_dom_sf"/>
</dbReference>